<dbReference type="SUPFAM" id="SSF50998">
    <property type="entry name" value="Quinoprotein alcohol dehydrogenase-like"/>
    <property type="match status" value="1"/>
</dbReference>
<feature type="compositionally biased region" description="Low complexity" evidence="1">
    <location>
        <begin position="44"/>
        <end position="55"/>
    </location>
</feature>
<dbReference type="AlphaFoldDB" id="A0ABD5XH40"/>
<organism evidence="3 4">
    <name type="scientific">Haloferax chudinovii</name>
    <dbReference type="NCBI Taxonomy" id="1109010"/>
    <lineage>
        <taxon>Archaea</taxon>
        <taxon>Methanobacteriati</taxon>
        <taxon>Methanobacteriota</taxon>
        <taxon>Stenosarchaea group</taxon>
        <taxon>Halobacteria</taxon>
        <taxon>Halobacteriales</taxon>
        <taxon>Haloferacaceae</taxon>
        <taxon>Haloferax</taxon>
    </lineage>
</organism>
<proteinExistence type="predicted"/>
<gene>
    <name evidence="3" type="ORF">ACFQI8_11770</name>
</gene>
<sequence>MPSSHRRRFLRACAAAVGLGTAGCLGSEVPAETTTETETRTETGTETTARTQTTQPDSPVVWRQTVGSEITTPPTSTGESLYVGTKSGSLESLHTTDGSKQWSYDADTELRGSPVHVGETVFVIVGKNDLFENHGVVALNAETGTVEWTFSPEAWWLEILGVTEDVLYVGTEDDAIEEAGQTLYALSVADGAERWSGEIGDPSGGLTTETIYVPTYGRLYAYDTATGEQRWTAAVEDYSYQTIVATDETVCFVADEGDTRGKLIALDSETGVETWSHDDWVATSTTLDSGTLYVGGQHIAAFDPESGEQQWQADESGFVPRVPVQDDVLFAGGGTVRAFDTEGGTLSWTWSPNEGVEGVVPSVTIGDSLYVDSWRRDDPRNRFKFALDVTAGEQQWAFEDGTQLTDLSADSTQTYVGSAKGTVYSLQ</sequence>
<dbReference type="PROSITE" id="PS51257">
    <property type="entry name" value="PROKAR_LIPOPROTEIN"/>
    <property type="match status" value="1"/>
</dbReference>
<dbReference type="RefSeq" id="WP_390244986.1">
    <property type="nucleotide sequence ID" value="NZ_JBHTAB010000006.1"/>
</dbReference>
<evidence type="ECO:0000259" key="2">
    <source>
        <dbReference type="Pfam" id="PF13360"/>
    </source>
</evidence>
<dbReference type="PANTHER" id="PTHR34512">
    <property type="entry name" value="CELL SURFACE PROTEIN"/>
    <property type="match status" value="1"/>
</dbReference>
<feature type="domain" description="Pyrrolo-quinoline quinone repeat" evidence="2">
    <location>
        <begin position="297"/>
        <end position="420"/>
    </location>
</feature>
<dbReference type="Gene3D" id="2.40.128.630">
    <property type="match status" value="2"/>
</dbReference>
<dbReference type="SMART" id="SM00564">
    <property type="entry name" value="PQQ"/>
    <property type="match status" value="7"/>
</dbReference>
<feature type="region of interest" description="Disordered" evidence="1">
    <location>
        <begin position="24"/>
        <end position="58"/>
    </location>
</feature>
<evidence type="ECO:0000313" key="4">
    <source>
        <dbReference type="Proteomes" id="UP001596460"/>
    </source>
</evidence>
<protein>
    <submittedName>
        <fullName evidence="3">PQQ-binding-like beta-propeller repeat protein</fullName>
    </submittedName>
</protein>
<evidence type="ECO:0000256" key="1">
    <source>
        <dbReference type="SAM" id="MobiDB-lite"/>
    </source>
</evidence>
<comment type="caution">
    <text evidence="3">The sequence shown here is derived from an EMBL/GenBank/DDBJ whole genome shotgun (WGS) entry which is preliminary data.</text>
</comment>
<dbReference type="EMBL" id="JBHTAB010000006">
    <property type="protein sequence ID" value="MFC7130074.1"/>
    <property type="molecule type" value="Genomic_DNA"/>
</dbReference>
<evidence type="ECO:0000313" key="3">
    <source>
        <dbReference type="EMBL" id="MFC7130074.1"/>
    </source>
</evidence>
<dbReference type="InterPro" id="IPR015943">
    <property type="entry name" value="WD40/YVTN_repeat-like_dom_sf"/>
</dbReference>
<dbReference type="Proteomes" id="UP001596460">
    <property type="component" value="Unassembled WGS sequence"/>
</dbReference>
<dbReference type="InterPro" id="IPR002372">
    <property type="entry name" value="PQQ_rpt_dom"/>
</dbReference>
<dbReference type="InterPro" id="IPR018391">
    <property type="entry name" value="PQQ_b-propeller_rpt"/>
</dbReference>
<dbReference type="InterPro" id="IPR011047">
    <property type="entry name" value="Quinoprotein_ADH-like_sf"/>
</dbReference>
<dbReference type="Gene3D" id="2.130.10.10">
    <property type="entry name" value="YVTN repeat-like/Quinoprotein amine dehydrogenase"/>
    <property type="match status" value="1"/>
</dbReference>
<dbReference type="PROSITE" id="PS51318">
    <property type="entry name" value="TAT"/>
    <property type="match status" value="1"/>
</dbReference>
<dbReference type="PANTHER" id="PTHR34512:SF30">
    <property type="entry name" value="OUTER MEMBRANE PROTEIN ASSEMBLY FACTOR BAMB"/>
    <property type="match status" value="1"/>
</dbReference>
<name>A0ABD5XH40_9EURY</name>
<reference evidence="3 4" key="1">
    <citation type="journal article" date="2019" name="Int. J. Syst. Evol. Microbiol.">
        <title>The Global Catalogue of Microorganisms (GCM) 10K type strain sequencing project: providing services to taxonomists for standard genome sequencing and annotation.</title>
        <authorList>
            <consortium name="The Broad Institute Genomics Platform"/>
            <consortium name="The Broad Institute Genome Sequencing Center for Infectious Disease"/>
            <person name="Wu L."/>
            <person name="Ma J."/>
        </authorList>
    </citation>
    <scope>NUCLEOTIDE SEQUENCE [LARGE SCALE GENOMIC DNA]</scope>
    <source>
        <strain evidence="3 4">DSM 26526</strain>
    </source>
</reference>
<dbReference type="InterPro" id="IPR006311">
    <property type="entry name" value="TAT_signal"/>
</dbReference>
<accession>A0ABD5XH40</accession>
<dbReference type="Pfam" id="PF13360">
    <property type="entry name" value="PQQ_2"/>
    <property type="match status" value="2"/>
</dbReference>
<keyword evidence="4" id="KW-1185">Reference proteome</keyword>
<feature type="domain" description="Pyrrolo-quinoline quinone repeat" evidence="2">
    <location>
        <begin position="59"/>
        <end position="205"/>
    </location>
</feature>